<evidence type="ECO:0000313" key="13">
    <source>
        <dbReference type="EMBL" id="APD74773.1"/>
    </source>
</evidence>
<comment type="subcellular location">
    <subcellularLocation>
        <location evidence="2">Cell membrane</location>
        <topology evidence="2">Lipid-anchor</topology>
        <topology evidence="2">GPI-anchor</topology>
    </subcellularLocation>
</comment>
<feature type="region of interest" description="Disordered" evidence="9">
    <location>
        <begin position="430"/>
        <end position="451"/>
    </location>
</feature>
<dbReference type="InterPro" id="IPR019609">
    <property type="entry name" value="Variant_surf_glycoprt_trypan_C"/>
</dbReference>
<reference evidence="13" key="1">
    <citation type="submission" date="2016-08" db="EMBL/GenBank/DDBJ databases">
        <title>VSG repertoire of Trypanosoma brucei EATRO 1125.</title>
        <authorList>
            <person name="Cross G.A."/>
        </authorList>
    </citation>
    <scope>NUCLEOTIDE SEQUENCE</scope>
    <source>
        <strain evidence="13">EATRO 1125</strain>
    </source>
</reference>
<evidence type="ECO:0000256" key="6">
    <source>
        <dbReference type="ARBA" id="ARBA00023136"/>
    </source>
</evidence>
<evidence type="ECO:0000256" key="5">
    <source>
        <dbReference type="ARBA" id="ARBA00022729"/>
    </source>
</evidence>
<accession>A0A1J0RA22</accession>
<feature type="region of interest" description="Disordered" evidence="9">
    <location>
        <begin position="385"/>
        <end position="408"/>
    </location>
</feature>
<name>A0A1J0RA22_9TRYP</name>
<evidence type="ECO:0000256" key="7">
    <source>
        <dbReference type="ARBA" id="ARBA00023180"/>
    </source>
</evidence>
<feature type="domain" description="Trypanosome variant surface glycoprotein B-type N-terminal" evidence="12">
    <location>
        <begin position="10"/>
        <end position="365"/>
    </location>
</feature>
<evidence type="ECO:0000256" key="3">
    <source>
        <dbReference type="ARBA" id="ARBA00022475"/>
    </source>
</evidence>
<dbReference type="VEuPathDB" id="TriTrypDB:Tb427_040057700"/>
<dbReference type="InterPro" id="IPR025932">
    <property type="entry name" value="Trypano_VSG_B_N_dom"/>
</dbReference>
<feature type="compositionally biased region" description="Basic and acidic residues" evidence="9">
    <location>
        <begin position="399"/>
        <end position="408"/>
    </location>
</feature>
<feature type="chain" id="PRO_5012362422" evidence="10">
    <location>
        <begin position="21"/>
        <end position="489"/>
    </location>
</feature>
<evidence type="ECO:0000259" key="12">
    <source>
        <dbReference type="Pfam" id="PF13206"/>
    </source>
</evidence>
<keyword evidence="8" id="KW-0449">Lipoprotein</keyword>
<dbReference type="VEuPathDB" id="TriTrypDB:Tb1125.11.19010"/>
<sequence>MLRSVLTALAAIVTVRLFRAAFSDGDNADVGRAACAIVQLGDAELAADTGAVSDGGALDTLLAINMSLSDKEWQSKFAKENGDAIAWDSDDNTHKKSNPEWAAKWPKWVTARQNIREKAAASEAIKKTALPTLTDSEKKIARQLLAAIVAEATGAEAELNNANSLLAANSNSKIKAAVNTAIYGDDKGGETTYKKAGAVSGVPATPASCMTDGVSGDAGPFYYTFLCICLEAGNNQKKTCSKTATSGSQWSNLASNGKTVYNNMRKICPENKKTALSAANIQATKAALMSHTTLQSDVGYLGKYDANCDGASANSLCVKYTSKVSNTKNDIETLPWASKLTEAATMLEKQQAAQTEATRAASKLKSKLNAAWTIGQTAKVLANARGSGGIPSNQPAANRAEKSGEDCGAHKKNTTCPAANCKWEEKDGKGECKPKDVEGQTKTAGGDGAAGTTEKCEAKLEKYCKSPHCKWESKTCKDSSFLVNKKFPW</sequence>
<feature type="signal peptide" evidence="10">
    <location>
        <begin position="1"/>
        <end position="20"/>
    </location>
</feature>
<evidence type="ECO:0000259" key="11">
    <source>
        <dbReference type="Pfam" id="PF10659"/>
    </source>
</evidence>
<keyword evidence="3" id="KW-1003">Cell membrane</keyword>
<dbReference type="VEuPathDB" id="TriTrypDB:Tb927.11.19010"/>
<dbReference type="Gene3D" id="3.30.1680.40">
    <property type="match status" value="1"/>
</dbReference>
<dbReference type="AlphaFoldDB" id="A0A1J0RA22"/>
<keyword evidence="4" id="KW-0336">GPI-anchor</keyword>
<organism evidence="13">
    <name type="scientific">Trypanosoma brucei</name>
    <dbReference type="NCBI Taxonomy" id="5691"/>
    <lineage>
        <taxon>Eukaryota</taxon>
        <taxon>Discoba</taxon>
        <taxon>Euglenozoa</taxon>
        <taxon>Kinetoplastea</taxon>
        <taxon>Metakinetoplastina</taxon>
        <taxon>Trypanosomatida</taxon>
        <taxon>Trypanosomatidae</taxon>
        <taxon>Trypanosoma</taxon>
    </lineage>
</organism>
<feature type="domain" description="Trypanosome variant surface glycoprotein C-terminal" evidence="11">
    <location>
        <begin position="407"/>
        <end position="487"/>
    </location>
</feature>
<evidence type="ECO:0000256" key="4">
    <source>
        <dbReference type="ARBA" id="ARBA00022622"/>
    </source>
</evidence>
<evidence type="ECO:0000256" key="1">
    <source>
        <dbReference type="ARBA" id="ARBA00002523"/>
    </source>
</evidence>
<dbReference type="Pfam" id="PF10659">
    <property type="entry name" value="Trypan_glycop_C"/>
    <property type="match status" value="1"/>
</dbReference>
<comment type="function">
    <text evidence="1">VSG forms a coat on the surface of the parasite. The trypanosome evades the immune response of the host by expressing a series of antigenically distinct VSGs from an estimated 1000 VSG genes.</text>
</comment>
<dbReference type="EMBL" id="KX700817">
    <property type="protein sequence ID" value="APD74773.1"/>
    <property type="molecule type" value="Genomic_DNA"/>
</dbReference>
<proteinExistence type="predicted"/>
<evidence type="ECO:0000256" key="9">
    <source>
        <dbReference type="SAM" id="MobiDB-lite"/>
    </source>
</evidence>
<evidence type="ECO:0000256" key="2">
    <source>
        <dbReference type="ARBA" id="ARBA00004609"/>
    </source>
</evidence>
<evidence type="ECO:0000256" key="8">
    <source>
        <dbReference type="ARBA" id="ARBA00023288"/>
    </source>
</evidence>
<keyword evidence="7" id="KW-0325">Glycoprotein</keyword>
<dbReference type="GO" id="GO:0098552">
    <property type="term" value="C:side of membrane"/>
    <property type="evidence" value="ECO:0007669"/>
    <property type="project" value="UniProtKB-KW"/>
</dbReference>
<evidence type="ECO:0000256" key="10">
    <source>
        <dbReference type="SAM" id="SignalP"/>
    </source>
</evidence>
<dbReference type="GO" id="GO:0005886">
    <property type="term" value="C:plasma membrane"/>
    <property type="evidence" value="ECO:0007669"/>
    <property type="project" value="UniProtKB-SubCell"/>
</dbReference>
<dbReference type="Pfam" id="PF13206">
    <property type="entry name" value="VSG_B"/>
    <property type="match status" value="1"/>
</dbReference>
<protein>
    <submittedName>
        <fullName evidence="13">Variant surface glycoprotein 1125.4246</fullName>
    </submittedName>
</protein>
<feature type="compositionally biased region" description="Basic and acidic residues" evidence="9">
    <location>
        <begin position="430"/>
        <end position="439"/>
    </location>
</feature>
<keyword evidence="6" id="KW-0472">Membrane</keyword>
<keyword evidence="5 10" id="KW-0732">Signal</keyword>